<protein>
    <submittedName>
        <fullName evidence="1">Uncharacterized protein</fullName>
    </submittedName>
</protein>
<dbReference type="EMBL" id="CP054301">
    <property type="protein sequence ID" value="QKK79407.1"/>
    <property type="molecule type" value="Genomic_DNA"/>
</dbReference>
<name>A0A859CTI9_9GAMM</name>
<reference evidence="1 2" key="1">
    <citation type="submission" date="2020-06" db="EMBL/GenBank/DDBJ databases">
        <authorList>
            <person name="Voronona O.L."/>
            <person name="Aksenova E.I."/>
            <person name="Kunda M.S."/>
            <person name="Semenov A.N."/>
            <person name="Ryzhova N."/>
        </authorList>
    </citation>
    <scope>NUCLEOTIDE SEQUENCE [LARGE SCALE GENOMIC DNA]</scope>
    <source>
        <strain evidence="1 2">MPKMM3633</strain>
    </source>
</reference>
<organism evidence="1 2">
    <name type="scientific">Marinomonas primoryensis</name>
    <dbReference type="NCBI Taxonomy" id="178399"/>
    <lineage>
        <taxon>Bacteria</taxon>
        <taxon>Pseudomonadati</taxon>
        <taxon>Pseudomonadota</taxon>
        <taxon>Gammaproteobacteria</taxon>
        <taxon>Oceanospirillales</taxon>
        <taxon>Oceanospirillaceae</taxon>
        <taxon>Marinomonas</taxon>
    </lineage>
</organism>
<gene>
    <name evidence="1" type="ORF">MP3633_0671</name>
</gene>
<dbReference type="KEGG" id="mpri:MP3633_0671"/>
<accession>A0A859CTI9</accession>
<dbReference type="AlphaFoldDB" id="A0A859CTI9"/>
<evidence type="ECO:0000313" key="2">
    <source>
        <dbReference type="Proteomes" id="UP000509371"/>
    </source>
</evidence>
<evidence type="ECO:0000313" key="1">
    <source>
        <dbReference type="EMBL" id="QKK79407.1"/>
    </source>
</evidence>
<proteinExistence type="predicted"/>
<sequence length="37" mass="3955">MYFKPPSGGFYLLMSHSKNGHVSVAGILDLASKTNEG</sequence>
<dbReference type="Proteomes" id="UP000509371">
    <property type="component" value="Chromosome"/>
</dbReference>